<dbReference type="InterPro" id="IPR025724">
    <property type="entry name" value="GAG-pre-integrase_dom"/>
</dbReference>
<feature type="domain" description="Integrase catalytic" evidence="12">
    <location>
        <begin position="123"/>
        <end position="299"/>
    </location>
</feature>
<dbReference type="EMBL" id="KL367475">
    <property type="protein sequence ID" value="KFD72989.1"/>
    <property type="molecule type" value="Genomic_DNA"/>
</dbReference>
<proteinExistence type="predicted"/>
<feature type="region of interest" description="Disordered" evidence="11">
    <location>
        <begin position="397"/>
        <end position="420"/>
    </location>
</feature>
<dbReference type="Proteomes" id="UP000030758">
    <property type="component" value="Unassembled WGS sequence"/>
</dbReference>
<dbReference type="InterPro" id="IPR057670">
    <property type="entry name" value="SH3_retrovirus"/>
</dbReference>
<gene>
    <name evidence="13" type="ORF">M514_12352</name>
</gene>
<dbReference type="CDD" id="cd09272">
    <property type="entry name" value="RNase_HI_RT_Ty1"/>
    <property type="match status" value="1"/>
</dbReference>
<dbReference type="GO" id="GO:0046872">
    <property type="term" value="F:metal ion binding"/>
    <property type="evidence" value="ECO:0007669"/>
    <property type="project" value="UniProtKB-KW"/>
</dbReference>
<keyword evidence="8" id="KW-0808">Transferase</keyword>
<reference evidence="13" key="1">
    <citation type="journal article" date="2014" name="Nat. Genet.">
        <title>Genome and transcriptome of the porcine whipworm Trichuris suis.</title>
        <authorList>
            <person name="Jex A.R."/>
            <person name="Nejsum P."/>
            <person name="Schwarz E.M."/>
            <person name="Hu L."/>
            <person name="Young N.D."/>
            <person name="Hall R.S."/>
            <person name="Korhonen P.K."/>
            <person name="Liao S."/>
            <person name="Thamsborg S."/>
            <person name="Xia J."/>
            <person name="Xu P."/>
            <person name="Wang S."/>
            <person name="Scheerlinck J.P."/>
            <person name="Hofmann A."/>
            <person name="Sternberg P.W."/>
            <person name="Wang J."/>
            <person name="Gasser R.B."/>
        </authorList>
    </citation>
    <scope>NUCLEOTIDE SEQUENCE [LARGE SCALE GENOMIC DNA]</scope>
    <source>
        <strain evidence="13">DCEP-RM93F</strain>
    </source>
</reference>
<evidence type="ECO:0000256" key="5">
    <source>
        <dbReference type="ARBA" id="ARBA00022842"/>
    </source>
</evidence>
<dbReference type="PANTHER" id="PTHR42648:SF11">
    <property type="entry name" value="TRANSPOSON TY4-P GAG-POL POLYPROTEIN"/>
    <property type="match status" value="1"/>
</dbReference>
<dbReference type="Pfam" id="PF07727">
    <property type="entry name" value="RVT_2"/>
    <property type="match status" value="1"/>
</dbReference>
<dbReference type="AlphaFoldDB" id="A0A085NU43"/>
<dbReference type="GO" id="GO:0003676">
    <property type="term" value="F:nucleic acid binding"/>
    <property type="evidence" value="ECO:0007669"/>
    <property type="project" value="InterPro"/>
</dbReference>
<dbReference type="SUPFAM" id="SSF53098">
    <property type="entry name" value="Ribonuclease H-like"/>
    <property type="match status" value="1"/>
</dbReference>
<dbReference type="Pfam" id="PF13976">
    <property type="entry name" value="gag_pre-integrs"/>
    <property type="match status" value="1"/>
</dbReference>
<keyword evidence="5" id="KW-0460">Magnesium</keyword>
<evidence type="ECO:0000256" key="1">
    <source>
        <dbReference type="ARBA" id="ARBA00022722"/>
    </source>
</evidence>
<evidence type="ECO:0000256" key="6">
    <source>
        <dbReference type="ARBA" id="ARBA00022908"/>
    </source>
</evidence>
<dbReference type="GO" id="GO:0003964">
    <property type="term" value="F:RNA-directed DNA polymerase activity"/>
    <property type="evidence" value="ECO:0007669"/>
    <property type="project" value="UniProtKB-KW"/>
</dbReference>
<keyword evidence="6" id="KW-0229">DNA integration</keyword>
<dbReference type="PANTHER" id="PTHR42648">
    <property type="entry name" value="TRANSPOSASE, PUTATIVE-RELATED"/>
    <property type="match status" value="1"/>
</dbReference>
<dbReference type="InterPro" id="IPR001584">
    <property type="entry name" value="Integrase_cat-core"/>
</dbReference>
<keyword evidence="8" id="KW-0239">DNA-directed DNA polymerase</keyword>
<evidence type="ECO:0000256" key="8">
    <source>
        <dbReference type="ARBA" id="ARBA00022932"/>
    </source>
</evidence>
<evidence type="ECO:0000313" key="13">
    <source>
        <dbReference type="EMBL" id="KFD72989.1"/>
    </source>
</evidence>
<dbReference type="InterPro" id="IPR039537">
    <property type="entry name" value="Retrotran_Ty1/copia-like"/>
</dbReference>
<keyword evidence="10" id="KW-0511">Multifunctional enzyme</keyword>
<protein>
    <recommendedName>
        <fullName evidence="12">Integrase catalytic domain-containing protein</fullName>
    </recommendedName>
</protein>
<sequence>MVAKDVHHAPELAVNLLSVSRIASHGKSLIFDINGCRIVDILIRVPQSHVLGTASQHQGLYRLDRPVQFGLLAGQPHDLWHRRLGHLSRGSMKLLLNGMVTGIPKNSVSNIDCITCVKGKQCRLPFPKLQGKRATNLLDVVHSDICGPMQVRSFSGARYFISFIDDFSRKSFVYFLKNKNEALQKFKEFVAFVERKTSRKVKCLRTDKNGEYVNEHFAQFLTANGIRHERSIPDTPEQNGIAERLNRTLVEKARTMLIDAGLSTDLWAEAIGTANYLRNRCPTKALRNVTPEEAWSGRKPNLSHLKVFGCLAMVHVPARRRQKWDAKSEECIFVGYSETSKGYRTINRFTKKLNIARDVVFLESSFPGTRQTNAHLDEPEKSVPDDGEEVMMWKLQDDKPSETEADKAVSSPIEGKESSCCDTVNEDARTNEGRPKRNRVPNRTIFNSDFVVYQAGMYEGDPVSYADAIRRPDAHDWLAAVDEELASHHKNHSWEICSLPEGKKAIKSKWVFKTKYKIDGTIERRKARLVAKGCSQKPGIDYEDTFAPTLGHASLRLLLSLAVQNDLEIIQMDVVTAFLNPKLKEEIYMELPEGVTKCQYPTYCRLKKSIYGLKQSSRAWYDMLDGTLQKFGMKRLKSEPCVYYRRIVEKMLIVGTATTPIAVERIMRYLKGTRNMKLVYKRAEGSLTAYCDADWANDKDDRRSTTGFVVCLSGTAVSWSSKKQRTVALSTAEAEYMALSHAMQEITWLQSLCTELSIYPEKSRLLCDNSAAISISQGQERSSRTKHIDIRHHFVKEKVQAGDVLIEHVATENNAADMLTKVVTAARLNECTSLVGMTP</sequence>
<keyword evidence="1" id="KW-0540">Nuclease</keyword>
<dbReference type="GO" id="GO:0006310">
    <property type="term" value="P:DNA recombination"/>
    <property type="evidence" value="ECO:0007669"/>
    <property type="project" value="UniProtKB-KW"/>
</dbReference>
<evidence type="ECO:0000256" key="7">
    <source>
        <dbReference type="ARBA" id="ARBA00022918"/>
    </source>
</evidence>
<dbReference type="GO" id="GO:0003887">
    <property type="term" value="F:DNA-directed DNA polymerase activity"/>
    <property type="evidence" value="ECO:0007669"/>
    <property type="project" value="UniProtKB-KW"/>
</dbReference>
<dbReference type="GO" id="GO:0004519">
    <property type="term" value="F:endonuclease activity"/>
    <property type="evidence" value="ECO:0007669"/>
    <property type="project" value="UniProtKB-KW"/>
</dbReference>
<dbReference type="InterPro" id="IPR036397">
    <property type="entry name" value="RNaseH_sf"/>
</dbReference>
<evidence type="ECO:0000256" key="4">
    <source>
        <dbReference type="ARBA" id="ARBA00022801"/>
    </source>
</evidence>
<keyword evidence="8" id="KW-0548">Nucleotidyltransferase</keyword>
<keyword evidence="2" id="KW-0479">Metal-binding</keyword>
<dbReference type="GO" id="GO:0016787">
    <property type="term" value="F:hydrolase activity"/>
    <property type="evidence" value="ECO:0007669"/>
    <property type="project" value="UniProtKB-KW"/>
</dbReference>
<dbReference type="InterPro" id="IPR012337">
    <property type="entry name" value="RNaseH-like_sf"/>
</dbReference>
<evidence type="ECO:0000256" key="3">
    <source>
        <dbReference type="ARBA" id="ARBA00022759"/>
    </source>
</evidence>
<feature type="compositionally biased region" description="Basic and acidic residues" evidence="11">
    <location>
        <begin position="397"/>
        <end position="407"/>
    </location>
</feature>
<dbReference type="InterPro" id="IPR013103">
    <property type="entry name" value="RVT_2"/>
</dbReference>
<accession>A0A085NU43</accession>
<dbReference type="Gene3D" id="3.30.420.10">
    <property type="entry name" value="Ribonuclease H-like superfamily/Ribonuclease H"/>
    <property type="match status" value="1"/>
</dbReference>
<dbReference type="SUPFAM" id="SSF56672">
    <property type="entry name" value="DNA/RNA polymerases"/>
    <property type="match status" value="1"/>
</dbReference>
<dbReference type="Pfam" id="PF00665">
    <property type="entry name" value="rve"/>
    <property type="match status" value="1"/>
</dbReference>
<name>A0A085NU43_9BILA</name>
<organism evidence="13">
    <name type="scientific">Trichuris suis</name>
    <name type="common">pig whipworm</name>
    <dbReference type="NCBI Taxonomy" id="68888"/>
    <lineage>
        <taxon>Eukaryota</taxon>
        <taxon>Metazoa</taxon>
        <taxon>Ecdysozoa</taxon>
        <taxon>Nematoda</taxon>
        <taxon>Enoplea</taxon>
        <taxon>Dorylaimia</taxon>
        <taxon>Trichinellida</taxon>
        <taxon>Trichuridae</taxon>
        <taxon>Trichuris</taxon>
    </lineage>
</organism>
<keyword evidence="7" id="KW-0695">RNA-directed DNA polymerase</keyword>
<evidence type="ECO:0000256" key="2">
    <source>
        <dbReference type="ARBA" id="ARBA00022723"/>
    </source>
</evidence>
<keyword evidence="9" id="KW-0233">DNA recombination</keyword>
<keyword evidence="3" id="KW-0255">Endonuclease</keyword>
<keyword evidence="4" id="KW-0378">Hydrolase</keyword>
<dbReference type="Pfam" id="PF25597">
    <property type="entry name" value="SH3_retrovirus"/>
    <property type="match status" value="1"/>
</dbReference>
<dbReference type="GO" id="GO:0015074">
    <property type="term" value="P:DNA integration"/>
    <property type="evidence" value="ECO:0007669"/>
    <property type="project" value="UniProtKB-KW"/>
</dbReference>
<evidence type="ECO:0000256" key="11">
    <source>
        <dbReference type="SAM" id="MobiDB-lite"/>
    </source>
</evidence>
<evidence type="ECO:0000256" key="9">
    <source>
        <dbReference type="ARBA" id="ARBA00023172"/>
    </source>
</evidence>
<evidence type="ECO:0000259" key="12">
    <source>
        <dbReference type="PROSITE" id="PS50994"/>
    </source>
</evidence>
<dbReference type="PROSITE" id="PS50994">
    <property type="entry name" value="INTEGRASE"/>
    <property type="match status" value="1"/>
</dbReference>
<evidence type="ECO:0000256" key="10">
    <source>
        <dbReference type="ARBA" id="ARBA00023268"/>
    </source>
</evidence>
<dbReference type="InterPro" id="IPR043502">
    <property type="entry name" value="DNA/RNA_pol_sf"/>
</dbReference>
<dbReference type="GO" id="GO:0042575">
    <property type="term" value="C:DNA polymerase complex"/>
    <property type="evidence" value="ECO:0007669"/>
    <property type="project" value="UniProtKB-ARBA"/>
</dbReference>